<feature type="domain" description="Sulfocyanin-like C-terminal" evidence="3">
    <location>
        <begin position="101"/>
        <end position="200"/>
    </location>
</feature>
<evidence type="ECO:0000256" key="1">
    <source>
        <dbReference type="ARBA" id="ARBA00022723"/>
    </source>
</evidence>
<organism evidence="4 5">
    <name type="scientific">Actinotalea lenta</name>
    <dbReference type="NCBI Taxonomy" id="3064654"/>
    <lineage>
        <taxon>Bacteria</taxon>
        <taxon>Bacillati</taxon>
        <taxon>Actinomycetota</taxon>
        <taxon>Actinomycetes</taxon>
        <taxon>Micrococcales</taxon>
        <taxon>Cellulomonadaceae</taxon>
        <taxon>Actinotalea</taxon>
    </lineage>
</organism>
<dbReference type="RefSeq" id="WP_304601252.1">
    <property type="nucleotide sequence ID" value="NZ_JAUQYP010000001.1"/>
</dbReference>
<dbReference type="InterPro" id="IPR049544">
    <property type="entry name" value="SoxE-like_C"/>
</dbReference>
<dbReference type="Proteomes" id="UP001232536">
    <property type="component" value="Unassembled WGS sequence"/>
</dbReference>
<evidence type="ECO:0000259" key="3">
    <source>
        <dbReference type="Pfam" id="PF06525"/>
    </source>
</evidence>
<dbReference type="Gene3D" id="2.60.40.420">
    <property type="entry name" value="Cupredoxins - blue copper proteins"/>
    <property type="match status" value="1"/>
</dbReference>
<dbReference type="InterPro" id="IPR033138">
    <property type="entry name" value="Cu_oxidase_CS"/>
</dbReference>
<dbReference type="PROSITE" id="PS00079">
    <property type="entry name" value="MULTICOPPER_OXIDASE1"/>
    <property type="match status" value="1"/>
</dbReference>
<protein>
    <submittedName>
        <fullName evidence="4">Sulfocyanin-like copper-binding protein</fullName>
    </submittedName>
</protein>
<reference evidence="4 5" key="1">
    <citation type="submission" date="2023-07" db="EMBL/GenBank/DDBJ databases">
        <title>Description of novel actinomycetes strains, isolated from tidal flat sediment.</title>
        <authorList>
            <person name="Lu C."/>
        </authorList>
    </citation>
    <scope>NUCLEOTIDE SEQUENCE [LARGE SCALE GENOMIC DNA]</scope>
    <source>
        <strain evidence="4 5">SYSU T00b441</strain>
    </source>
</reference>
<gene>
    <name evidence="4" type="ORF">Q6348_10545</name>
</gene>
<dbReference type="Pfam" id="PF06525">
    <property type="entry name" value="SoxE"/>
    <property type="match status" value="1"/>
</dbReference>
<dbReference type="EMBL" id="JAUQYP010000001">
    <property type="protein sequence ID" value="MDO8107634.1"/>
    <property type="molecule type" value="Genomic_DNA"/>
</dbReference>
<proteinExistence type="predicted"/>
<feature type="signal peptide" evidence="2">
    <location>
        <begin position="1"/>
        <end position="27"/>
    </location>
</feature>
<accession>A0ABT9DBE9</accession>
<sequence>MTKAARGWTIAALVATVALLATSLAWAVGGGVTLSTQRGAWPMFRAGAPGEGLADLPGTVVDVVAADMAMMGGSGMMGGRSADAGSWPSGWMSLTAHRADVPAGTVTLRVVNGGSVDHELVVLPLPDGQRVGQRDVGADGTVDESTSLGEASATNAEGEGEGIAPGAQGWVTLDLKPGRYELVCNLPGHYAAGMETLLVVR</sequence>
<dbReference type="InterPro" id="IPR008972">
    <property type="entry name" value="Cupredoxin"/>
</dbReference>
<comment type="caution">
    <text evidence="4">The sequence shown here is derived from an EMBL/GenBank/DDBJ whole genome shotgun (WGS) entry which is preliminary data.</text>
</comment>
<keyword evidence="2" id="KW-0732">Signal</keyword>
<evidence type="ECO:0000313" key="4">
    <source>
        <dbReference type="EMBL" id="MDO8107634.1"/>
    </source>
</evidence>
<evidence type="ECO:0000313" key="5">
    <source>
        <dbReference type="Proteomes" id="UP001232536"/>
    </source>
</evidence>
<evidence type="ECO:0000256" key="2">
    <source>
        <dbReference type="SAM" id="SignalP"/>
    </source>
</evidence>
<keyword evidence="1" id="KW-0479">Metal-binding</keyword>
<keyword evidence="5" id="KW-1185">Reference proteome</keyword>
<feature type="chain" id="PRO_5046824040" evidence="2">
    <location>
        <begin position="28"/>
        <end position="201"/>
    </location>
</feature>
<dbReference type="SUPFAM" id="SSF49503">
    <property type="entry name" value="Cupredoxins"/>
    <property type="match status" value="1"/>
</dbReference>
<name>A0ABT9DBE9_9CELL</name>